<accession>A0A316V537</accession>
<dbReference type="PANTHER" id="PTHR11802">
    <property type="entry name" value="SERINE PROTEASE FAMILY S10 SERINE CARBOXYPEPTIDASE"/>
    <property type="match status" value="1"/>
</dbReference>
<dbReference type="PRINTS" id="PR00724">
    <property type="entry name" value="CRBOXYPTASEC"/>
</dbReference>
<dbReference type="InterPro" id="IPR001563">
    <property type="entry name" value="Peptidase_S10"/>
</dbReference>
<proteinExistence type="inferred from homology"/>
<dbReference type="EMBL" id="KZ819605">
    <property type="protein sequence ID" value="PWN32650.1"/>
    <property type="molecule type" value="Genomic_DNA"/>
</dbReference>
<dbReference type="InterPro" id="IPR029058">
    <property type="entry name" value="AB_hydrolase_fold"/>
</dbReference>
<sequence length="507" mass="56362">MLFEQAYALLLLLLGIIFTSDLATGSFLPFGVEPSAGCESCKSSLSFSNPKSNDFLVGNEIPGLPFKTKTSWSGNIPIPDTDSVKNGTLSFWLWGKDDHEPGKDLVIWMSGGPGCSSLLASSIENGPFLFDSANGTLSTNKYSWTLAANMFYLTQPVGATFTTFSSSNITNEDQVSQHLVLFLKQFFNIFEELRSTNIWLIGESYDGQMMPFAFNAIKRNPPTGKASSLKGGMLISPFFSDLTAQLATAAYPFAVEHQRQLNFSDKQLASLKNQSDTCQLTDFISKYMSFPPKGRLPNPSTNCQVFETYTETYTDNDPNYNIYNVNKPKDLGYNSVVQAFFNRTDVQDYIRAPHQDFKLCRSVFQQNNLSISGDLSGPSDRTPSFEHSLFAQMVEGSKRFIVMSGALDGLIFASGVQLVLQNLTWNGEQGFNAPLHVPLYDLEGKQRAIATKSERHLRYVLVPDAGHILPADQPSFALNALFALLGRPYWKKEKCWSQEDLHHGKTI</sequence>
<evidence type="ECO:0000256" key="1">
    <source>
        <dbReference type="ARBA" id="ARBA00009431"/>
    </source>
</evidence>
<dbReference type="AlphaFoldDB" id="A0A316V537"/>
<feature type="signal peptide" evidence="6">
    <location>
        <begin position="1"/>
        <end position="25"/>
    </location>
</feature>
<dbReference type="GO" id="GO:0004185">
    <property type="term" value="F:serine-type carboxypeptidase activity"/>
    <property type="evidence" value="ECO:0007669"/>
    <property type="project" value="InterPro"/>
</dbReference>
<evidence type="ECO:0000256" key="3">
    <source>
        <dbReference type="ARBA" id="ARBA00022670"/>
    </source>
</evidence>
<dbReference type="Proteomes" id="UP000245771">
    <property type="component" value="Unassembled WGS sequence"/>
</dbReference>
<protein>
    <submittedName>
        <fullName evidence="7">Alpha/beta-hydrolase</fullName>
    </submittedName>
</protein>
<evidence type="ECO:0000313" key="8">
    <source>
        <dbReference type="Proteomes" id="UP000245771"/>
    </source>
</evidence>
<name>A0A316V537_9BASI</name>
<evidence type="ECO:0000256" key="6">
    <source>
        <dbReference type="SAM" id="SignalP"/>
    </source>
</evidence>
<dbReference type="PANTHER" id="PTHR11802:SF479">
    <property type="entry name" value="CARBOXYPEPTIDASE"/>
    <property type="match status" value="1"/>
</dbReference>
<dbReference type="Gene3D" id="3.40.50.1820">
    <property type="entry name" value="alpha/beta hydrolase"/>
    <property type="match status" value="1"/>
</dbReference>
<organism evidence="7 8">
    <name type="scientific">Meira miltonrushii</name>
    <dbReference type="NCBI Taxonomy" id="1280837"/>
    <lineage>
        <taxon>Eukaryota</taxon>
        <taxon>Fungi</taxon>
        <taxon>Dikarya</taxon>
        <taxon>Basidiomycota</taxon>
        <taxon>Ustilaginomycotina</taxon>
        <taxon>Exobasidiomycetes</taxon>
        <taxon>Exobasidiales</taxon>
        <taxon>Brachybasidiaceae</taxon>
        <taxon>Meira</taxon>
    </lineage>
</organism>
<evidence type="ECO:0000256" key="5">
    <source>
        <dbReference type="ARBA" id="ARBA00023180"/>
    </source>
</evidence>
<feature type="chain" id="PRO_5016251688" evidence="6">
    <location>
        <begin position="26"/>
        <end position="507"/>
    </location>
</feature>
<keyword evidence="4 7" id="KW-0378">Hydrolase</keyword>
<keyword evidence="6" id="KW-0732">Signal</keyword>
<gene>
    <name evidence="7" type="ORF">FA14DRAFT_181332</name>
</gene>
<keyword evidence="5" id="KW-0325">Glycoprotein</keyword>
<dbReference type="SUPFAM" id="SSF53474">
    <property type="entry name" value="alpha/beta-Hydrolases"/>
    <property type="match status" value="1"/>
</dbReference>
<keyword evidence="2" id="KW-0121">Carboxypeptidase</keyword>
<evidence type="ECO:0000256" key="2">
    <source>
        <dbReference type="ARBA" id="ARBA00022645"/>
    </source>
</evidence>
<evidence type="ECO:0000313" key="7">
    <source>
        <dbReference type="EMBL" id="PWN32650.1"/>
    </source>
</evidence>
<dbReference type="RefSeq" id="XP_025352952.1">
    <property type="nucleotide sequence ID" value="XM_025501085.1"/>
</dbReference>
<dbReference type="Pfam" id="PF00450">
    <property type="entry name" value="Peptidase_S10"/>
    <property type="match status" value="1"/>
</dbReference>
<dbReference type="STRING" id="1280837.A0A316V537"/>
<keyword evidence="8" id="KW-1185">Reference proteome</keyword>
<evidence type="ECO:0000256" key="4">
    <source>
        <dbReference type="ARBA" id="ARBA00022801"/>
    </source>
</evidence>
<keyword evidence="3" id="KW-0645">Protease</keyword>
<comment type="similarity">
    <text evidence="1">Belongs to the peptidase S10 family.</text>
</comment>
<reference evidence="7 8" key="1">
    <citation type="journal article" date="2018" name="Mol. Biol. Evol.">
        <title>Broad Genomic Sampling Reveals a Smut Pathogenic Ancestry of the Fungal Clade Ustilaginomycotina.</title>
        <authorList>
            <person name="Kijpornyongpan T."/>
            <person name="Mondo S.J."/>
            <person name="Barry K."/>
            <person name="Sandor L."/>
            <person name="Lee J."/>
            <person name="Lipzen A."/>
            <person name="Pangilinan J."/>
            <person name="LaButti K."/>
            <person name="Hainaut M."/>
            <person name="Henrissat B."/>
            <person name="Grigoriev I.V."/>
            <person name="Spatafora J.W."/>
            <person name="Aime M.C."/>
        </authorList>
    </citation>
    <scope>NUCLEOTIDE SEQUENCE [LARGE SCALE GENOMIC DNA]</scope>
    <source>
        <strain evidence="7 8">MCA 3882</strain>
    </source>
</reference>
<dbReference type="InParanoid" id="A0A316V537"/>
<dbReference type="GeneID" id="37022866"/>
<dbReference type="OrthoDB" id="443318at2759"/>
<dbReference type="GO" id="GO:0006508">
    <property type="term" value="P:proteolysis"/>
    <property type="evidence" value="ECO:0007669"/>
    <property type="project" value="UniProtKB-KW"/>
</dbReference>